<dbReference type="PANTHER" id="PTHR15422:SF45">
    <property type="entry name" value="CYTOCHROME B561 DOMAIN-CONTAINING PROTEIN"/>
    <property type="match status" value="1"/>
</dbReference>
<evidence type="ECO:0000256" key="5">
    <source>
        <dbReference type="ARBA" id="ARBA00022692"/>
    </source>
</evidence>
<evidence type="ECO:0000256" key="4">
    <source>
        <dbReference type="ARBA" id="ARBA00022617"/>
    </source>
</evidence>
<evidence type="ECO:0000256" key="9">
    <source>
        <dbReference type="ARBA" id="ARBA00023004"/>
    </source>
</evidence>
<evidence type="ECO:0000313" key="13">
    <source>
        <dbReference type="EMBL" id="KIM57066.1"/>
    </source>
</evidence>
<dbReference type="PANTHER" id="PTHR15422">
    <property type="entry name" value="OS05G0565100 PROTEIN"/>
    <property type="match status" value="1"/>
</dbReference>
<dbReference type="EMBL" id="KN822106">
    <property type="protein sequence ID" value="KIM57066.1"/>
    <property type="molecule type" value="Genomic_DNA"/>
</dbReference>
<name>A0A0C3DM02_9AGAM</name>
<feature type="domain" description="Cytochrome b561" evidence="12">
    <location>
        <begin position="46"/>
        <end position="179"/>
    </location>
</feature>
<evidence type="ECO:0000256" key="3">
    <source>
        <dbReference type="ARBA" id="ARBA00022448"/>
    </source>
</evidence>
<keyword evidence="6" id="KW-0479">Metal-binding</keyword>
<keyword evidence="4" id="KW-0349">Heme</keyword>
<sequence length="211" mass="22748">MGSSPVMPEGRKGDVVAKYAVLVLIVTSWGIVFTNDPAALGWFSFHPIFQSSAIAFFTYGILTLQPTSHPATKAAALQRHQITMLGFGIPCIVLGTSAMIRNKSLHSAPHFTSWHGTCGIMTFTWLIVQATFGAASVWYGGAALGGGVKAKALWKYHRLSGYLLLALMLSTASLAGNETYWVTHNSPALARFVSYTLAPLVILVGVYSRIR</sequence>
<evidence type="ECO:0000313" key="14">
    <source>
        <dbReference type="Proteomes" id="UP000053989"/>
    </source>
</evidence>
<keyword evidence="14" id="KW-1185">Reference proteome</keyword>
<dbReference type="STRING" id="1036808.A0A0C3DM02"/>
<dbReference type="AlphaFoldDB" id="A0A0C3DM02"/>
<evidence type="ECO:0000256" key="8">
    <source>
        <dbReference type="ARBA" id="ARBA00022989"/>
    </source>
</evidence>
<dbReference type="HOGENOM" id="CLU_090067_0_0_1"/>
<proteinExistence type="predicted"/>
<dbReference type="GO" id="GO:0016020">
    <property type="term" value="C:membrane"/>
    <property type="evidence" value="ECO:0007669"/>
    <property type="project" value="UniProtKB-SubCell"/>
</dbReference>
<reference evidence="13 14" key="1">
    <citation type="submission" date="2014-04" db="EMBL/GenBank/DDBJ databases">
        <authorList>
            <consortium name="DOE Joint Genome Institute"/>
            <person name="Kuo A."/>
            <person name="Kohler A."/>
            <person name="Nagy L.G."/>
            <person name="Floudas D."/>
            <person name="Copeland A."/>
            <person name="Barry K.W."/>
            <person name="Cichocki N."/>
            <person name="Veneault-Fourrey C."/>
            <person name="LaButti K."/>
            <person name="Lindquist E.A."/>
            <person name="Lipzen A."/>
            <person name="Lundell T."/>
            <person name="Morin E."/>
            <person name="Murat C."/>
            <person name="Sun H."/>
            <person name="Tunlid A."/>
            <person name="Henrissat B."/>
            <person name="Grigoriev I.V."/>
            <person name="Hibbett D.S."/>
            <person name="Martin F."/>
            <person name="Nordberg H.P."/>
            <person name="Cantor M.N."/>
            <person name="Hua S.X."/>
        </authorList>
    </citation>
    <scope>NUCLEOTIDE SEQUENCE [LARGE SCALE GENOMIC DNA]</scope>
    <source>
        <strain evidence="13 14">Foug A</strain>
    </source>
</reference>
<dbReference type="GO" id="GO:0140575">
    <property type="term" value="F:transmembrane monodehydroascorbate reductase activity"/>
    <property type="evidence" value="ECO:0007669"/>
    <property type="project" value="InterPro"/>
</dbReference>
<accession>A0A0C3DM02</accession>
<feature type="transmembrane region" description="Helical" evidence="11">
    <location>
        <begin position="188"/>
        <end position="207"/>
    </location>
</feature>
<keyword evidence="9" id="KW-0408">Iron</keyword>
<dbReference type="Gene3D" id="1.20.120.1770">
    <property type="match status" value="1"/>
</dbReference>
<keyword evidence="10 11" id="KW-0472">Membrane</keyword>
<evidence type="ECO:0000256" key="10">
    <source>
        <dbReference type="ARBA" id="ARBA00023136"/>
    </source>
</evidence>
<dbReference type="Proteomes" id="UP000053989">
    <property type="component" value="Unassembled WGS sequence"/>
</dbReference>
<keyword evidence="7" id="KW-0249">Electron transport</keyword>
<evidence type="ECO:0000256" key="6">
    <source>
        <dbReference type="ARBA" id="ARBA00022723"/>
    </source>
</evidence>
<comment type="cofactor">
    <cofactor evidence="1">
        <name>heme b</name>
        <dbReference type="ChEBI" id="CHEBI:60344"/>
    </cofactor>
</comment>
<evidence type="ECO:0000256" key="11">
    <source>
        <dbReference type="SAM" id="Phobius"/>
    </source>
</evidence>
<dbReference type="InterPro" id="IPR006593">
    <property type="entry name" value="Cyt_b561/ferric_Rdtase_TM"/>
</dbReference>
<dbReference type="GO" id="GO:0046872">
    <property type="term" value="F:metal ion binding"/>
    <property type="evidence" value="ECO:0007669"/>
    <property type="project" value="UniProtKB-KW"/>
</dbReference>
<gene>
    <name evidence="13" type="ORF">SCLCIDRAFT_17033</name>
</gene>
<feature type="transmembrane region" description="Helical" evidence="11">
    <location>
        <begin position="159"/>
        <end position="176"/>
    </location>
</feature>
<dbReference type="OrthoDB" id="432881at2759"/>
<organism evidence="13 14">
    <name type="scientific">Scleroderma citrinum Foug A</name>
    <dbReference type="NCBI Taxonomy" id="1036808"/>
    <lineage>
        <taxon>Eukaryota</taxon>
        <taxon>Fungi</taxon>
        <taxon>Dikarya</taxon>
        <taxon>Basidiomycota</taxon>
        <taxon>Agaricomycotina</taxon>
        <taxon>Agaricomycetes</taxon>
        <taxon>Agaricomycetidae</taxon>
        <taxon>Boletales</taxon>
        <taxon>Sclerodermatineae</taxon>
        <taxon>Sclerodermataceae</taxon>
        <taxon>Scleroderma</taxon>
    </lineage>
</organism>
<dbReference type="CDD" id="cd08761">
    <property type="entry name" value="Cyt_b561_CYB561D2_like"/>
    <property type="match status" value="1"/>
</dbReference>
<dbReference type="InParanoid" id="A0A0C3DM02"/>
<feature type="transmembrane region" description="Helical" evidence="11">
    <location>
        <begin position="120"/>
        <end position="139"/>
    </location>
</feature>
<evidence type="ECO:0000256" key="1">
    <source>
        <dbReference type="ARBA" id="ARBA00001970"/>
    </source>
</evidence>
<evidence type="ECO:0000259" key="12">
    <source>
        <dbReference type="Pfam" id="PF03188"/>
    </source>
</evidence>
<feature type="transmembrane region" description="Helical" evidence="11">
    <location>
        <begin position="15"/>
        <end position="33"/>
    </location>
</feature>
<keyword evidence="3" id="KW-0813">Transport</keyword>
<keyword evidence="5 11" id="KW-0812">Transmembrane</keyword>
<dbReference type="InterPro" id="IPR045150">
    <property type="entry name" value="CYB561D1/2"/>
</dbReference>
<evidence type="ECO:0000256" key="7">
    <source>
        <dbReference type="ARBA" id="ARBA00022982"/>
    </source>
</evidence>
<dbReference type="Pfam" id="PF03188">
    <property type="entry name" value="Cytochrom_B561"/>
    <property type="match status" value="1"/>
</dbReference>
<feature type="transmembrane region" description="Helical" evidence="11">
    <location>
        <begin position="39"/>
        <end position="62"/>
    </location>
</feature>
<protein>
    <recommendedName>
        <fullName evidence="12">Cytochrome b561 domain-containing protein</fullName>
    </recommendedName>
</protein>
<evidence type="ECO:0000256" key="2">
    <source>
        <dbReference type="ARBA" id="ARBA00004141"/>
    </source>
</evidence>
<reference evidence="14" key="2">
    <citation type="submission" date="2015-01" db="EMBL/GenBank/DDBJ databases">
        <title>Evolutionary Origins and Diversification of the Mycorrhizal Mutualists.</title>
        <authorList>
            <consortium name="DOE Joint Genome Institute"/>
            <consortium name="Mycorrhizal Genomics Consortium"/>
            <person name="Kohler A."/>
            <person name="Kuo A."/>
            <person name="Nagy L.G."/>
            <person name="Floudas D."/>
            <person name="Copeland A."/>
            <person name="Barry K.W."/>
            <person name="Cichocki N."/>
            <person name="Veneault-Fourrey C."/>
            <person name="LaButti K."/>
            <person name="Lindquist E.A."/>
            <person name="Lipzen A."/>
            <person name="Lundell T."/>
            <person name="Morin E."/>
            <person name="Murat C."/>
            <person name="Riley R."/>
            <person name="Ohm R."/>
            <person name="Sun H."/>
            <person name="Tunlid A."/>
            <person name="Henrissat B."/>
            <person name="Grigoriev I.V."/>
            <person name="Hibbett D.S."/>
            <person name="Martin F."/>
        </authorList>
    </citation>
    <scope>NUCLEOTIDE SEQUENCE [LARGE SCALE GENOMIC DNA]</scope>
    <source>
        <strain evidence="14">Foug A</strain>
    </source>
</reference>
<comment type="subcellular location">
    <subcellularLocation>
        <location evidence="2">Membrane</location>
        <topology evidence="2">Multi-pass membrane protein</topology>
    </subcellularLocation>
</comment>
<keyword evidence="8 11" id="KW-1133">Transmembrane helix</keyword>